<evidence type="ECO:0000256" key="4">
    <source>
        <dbReference type="ARBA" id="ARBA00017099"/>
    </source>
</evidence>
<dbReference type="AlphaFoldDB" id="A0A372MDH3"/>
<dbReference type="PANTHER" id="PTHR10491">
    <property type="entry name" value="DTDP-4-DEHYDRORHAMNOSE REDUCTASE"/>
    <property type="match status" value="1"/>
</dbReference>
<feature type="non-terminal residue" evidence="8">
    <location>
        <position position="231"/>
    </location>
</feature>
<reference evidence="9" key="1">
    <citation type="submission" date="2018-08" db="EMBL/GenBank/DDBJ databases">
        <authorList>
            <person name="Grouzdev D.S."/>
            <person name="Krutkina M.S."/>
        </authorList>
    </citation>
    <scope>NUCLEOTIDE SEQUENCE [LARGE SCALE GENOMIC DNA]</scope>
    <source>
        <strain evidence="9">4-11</strain>
    </source>
</reference>
<evidence type="ECO:0000313" key="9">
    <source>
        <dbReference type="Proteomes" id="UP000264002"/>
    </source>
</evidence>
<evidence type="ECO:0000256" key="5">
    <source>
        <dbReference type="ARBA" id="ARBA00048200"/>
    </source>
</evidence>
<dbReference type="Gene3D" id="3.40.50.720">
    <property type="entry name" value="NAD(P)-binding Rossmann-like Domain"/>
    <property type="match status" value="1"/>
</dbReference>
<evidence type="ECO:0000256" key="6">
    <source>
        <dbReference type="RuleBase" id="RU364082"/>
    </source>
</evidence>
<dbReference type="Proteomes" id="UP000264002">
    <property type="component" value="Unassembled WGS sequence"/>
</dbReference>
<sequence length="231" mass="24777">MVILITGARGQLGSELNSILQRGSSELGEIPATYAGCEVLAVDVDELDITSADAVDSFFSRHKPDLVFNCAAMTNVDGCESDEESAYRVNALGPMNLAGASQKHGSRLLHVSTDYVFRGDGERPYTEHDTPSPNTAYGRTKLAGEKAMLDSCGNSCICRTAWLYGYVGNNFVKTMLRLARENGRLKVVGDQVGNPTSAVDLAYQLVLLGASTETGIFHCTCGGEPVSWHAF</sequence>
<dbReference type="GO" id="GO:0008831">
    <property type="term" value="F:dTDP-4-dehydrorhamnose reductase activity"/>
    <property type="evidence" value="ECO:0007669"/>
    <property type="project" value="UniProtKB-EC"/>
</dbReference>
<keyword evidence="6" id="KW-0521">NADP</keyword>
<dbReference type="InterPro" id="IPR036291">
    <property type="entry name" value="NAD(P)-bd_dom_sf"/>
</dbReference>
<comment type="similarity">
    <text evidence="2 6">Belongs to the dTDP-4-dehydrorhamnose reductase family.</text>
</comment>
<keyword evidence="6 8" id="KW-0560">Oxidoreductase</keyword>
<comment type="function">
    <text evidence="6">Catalyzes the reduction of dTDP-6-deoxy-L-lyxo-4-hexulose to yield dTDP-L-rhamnose.</text>
</comment>
<evidence type="ECO:0000259" key="7">
    <source>
        <dbReference type="Pfam" id="PF04321"/>
    </source>
</evidence>
<feature type="domain" description="RmlD-like substrate binding" evidence="7">
    <location>
        <begin position="1"/>
        <end position="231"/>
    </location>
</feature>
<evidence type="ECO:0000256" key="1">
    <source>
        <dbReference type="ARBA" id="ARBA00004781"/>
    </source>
</evidence>
<dbReference type="Gene3D" id="3.90.25.10">
    <property type="entry name" value="UDP-galactose 4-epimerase, domain 1"/>
    <property type="match status" value="1"/>
</dbReference>
<reference evidence="8 9" key="2">
    <citation type="submission" date="2018-09" db="EMBL/GenBank/DDBJ databases">
        <title>Genome of Sphaerochaeta halotolerans strain 4-11.</title>
        <authorList>
            <person name="Nazina T.N."/>
            <person name="Sokolova D.S."/>
        </authorList>
    </citation>
    <scope>NUCLEOTIDE SEQUENCE [LARGE SCALE GENOMIC DNA]</scope>
    <source>
        <strain evidence="8 9">4-11</strain>
    </source>
</reference>
<dbReference type="SUPFAM" id="SSF51735">
    <property type="entry name" value="NAD(P)-binding Rossmann-fold domains"/>
    <property type="match status" value="1"/>
</dbReference>
<dbReference type="CDD" id="cd05254">
    <property type="entry name" value="dTDP_HR_like_SDR_e"/>
    <property type="match status" value="1"/>
</dbReference>
<dbReference type="EMBL" id="QUWK01000018">
    <property type="protein sequence ID" value="RFU93822.1"/>
    <property type="molecule type" value="Genomic_DNA"/>
</dbReference>
<evidence type="ECO:0000256" key="3">
    <source>
        <dbReference type="ARBA" id="ARBA00012929"/>
    </source>
</evidence>
<gene>
    <name evidence="8" type="primary">rfbD</name>
    <name evidence="8" type="ORF">DYP60_12970</name>
</gene>
<keyword evidence="9" id="KW-1185">Reference proteome</keyword>
<dbReference type="EC" id="1.1.1.133" evidence="3 6"/>
<protein>
    <recommendedName>
        <fullName evidence="4 6">dTDP-4-dehydrorhamnose reductase</fullName>
        <ecNumber evidence="3 6">1.1.1.133</ecNumber>
    </recommendedName>
</protein>
<evidence type="ECO:0000256" key="2">
    <source>
        <dbReference type="ARBA" id="ARBA00010944"/>
    </source>
</evidence>
<dbReference type="RefSeq" id="WP_117331441.1">
    <property type="nucleotide sequence ID" value="NZ_QUWK01000018.1"/>
</dbReference>
<organism evidence="8 9">
    <name type="scientific">Sphaerochaeta halotolerans</name>
    <dbReference type="NCBI Taxonomy" id="2293840"/>
    <lineage>
        <taxon>Bacteria</taxon>
        <taxon>Pseudomonadati</taxon>
        <taxon>Spirochaetota</taxon>
        <taxon>Spirochaetia</taxon>
        <taxon>Spirochaetales</taxon>
        <taxon>Sphaerochaetaceae</taxon>
        <taxon>Sphaerochaeta</taxon>
    </lineage>
</organism>
<name>A0A372MDH3_9SPIR</name>
<evidence type="ECO:0000313" key="8">
    <source>
        <dbReference type="EMBL" id="RFU93822.1"/>
    </source>
</evidence>
<comment type="caution">
    <text evidence="8">The sequence shown here is derived from an EMBL/GenBank/DDBJ whole genome shotgun (WGS) entry which is preliminary data.</text>
</comment>
<dbReference type="UniPathway" id="UPA00124"/>
<proteinExistence type="inferred from homology"/>
<dbReference type="PANTHER" id="PTHR10491:SF4">
    <property type="entry name" value="METHIONINE ADENOSYLTRANSFERASE 2 SUBUNIT BETA"/>
    <property type="match status" value="1"/>
</dbReference>
<accession>A0A372MDH3</accession>
<dbReference type="Pfam" id="PF04321">
    <property type="entry name" value="RmlD_sub_bind"/>
    <property type="match status" value="1"/>
</dbReference>
<dbReference type="InterPro" id="IPR029903">
    <property type="entry name" value="RmlD-like-bd"/>
</dbReference>
<dbReference type="InterPro" id="IPR005913">
    <property type="entry name" value="dTDP_dehydrorham_reduct"/>
</dbReference>
<comment type="catalytic activity">
    <reaction evidence="5">
        <text>dTDP-beta-L-rhamnose + NADP(+) = dTDP-4-dehydro-beta-L-rhamnose + NADPH + H(+)</text>
        <dbReference type="Rhea" id="RHEA:21796"/>
        <dbReference type="ChEBI" id="CHEBI:15378"/>
        <dbReference type="ChEBI" id="CHEBI:57510"/>
        <dbReference type="ChEBI" id="CHEBI:57783"/>
        <dbReference type="ChEBI" id="CHEBI:58349"/>
        <dbReference type="ChEBI" id="CHEBI:62830"/>
        <dbReference type="EC" id="1.1.1.133"/>
    </reaction>
</comment>
<comment type="pathway">
    <text evidence="1 6">Carbohydrate biosynthesis; dTDP-L-rhamnose biosynthesis.</text>
</comment>
<dbReference type="GO" id="GO:0019305">
    <property type="term" value="P:dTDP-rhamnose biosynthetic process"/>
    <property type="evidence" value="ECO:0007669"/>
    <property type="project" value="UniProtKB-UniPathway"/>
</dbReference>
<dbReference type="NCBIfam" id="TIGR01214">
    <property type="entry name" value="rmlD"/>
    <property type="match status" value="1"/>
</dbReference>